<gene>
    <name evidence="1" type="ORF">DA73_0209310</name>
</gene>
<proteinExistence type="predicted"/>
<dbReference type="EMBL" id="JHEG02000036">
    <property type="protein sequence ID" value="KIE12511.1"/>
    <property type="molecule type" value="Genomic_DNA"/>
</dbReference>
<dbReference type="AlphaFoldDB" id="A0A0C1NI83"/>
<protein>
    <recommendedName>
        <fullName evidence="2">Nif11 domain-containing protein</fullName>
    </recommendedName>
</protein>
<evidence type="ECO:0000313" key="1">
    <source>
        <dbReference type="EMBL" id="KIE12511.1"/>
    </source>
</evidence>
<reference evidence="1" key="1">
    <citation type="journal article" date="2015" name="Genome Announc.">
        <title>Draft Genome Sequence of Tolypothrix boutellei Strain VB521301.</title>
        <authorList>
            <person name="Chandrababunaidu M.M."/>
            <person name="Singh D."/>
            <person name="Sen D."/>
            <person name="Bhan S."/>
            <person name="Das S."/>
            <person name="Gupta A."/>
            <person name="Adhikary S.P."/>
            <person name="Tripathy S."/>
        </authorList>
    </citation>
    <scope>NUCLEOTIDE SEQUENCE</scope>
    <source>
        <strain evidence="1">VB521301</strain>
    </source>
</reference>
<sequence length="85" mass="9637">MLPLLQDLSGRGMVSDRLEELEAKQFFATALDNETLFEELEIALEAEDYQRIVKLGQMCGYQFTEESLLPALSRITQVLSQRPAS</sequence>
<accession>A0A0C1NI83</accession>
<name>A0A0C1NI83_9CYAN</name>
<organism evidence="1">
    <name type="scientific">Tolypothrix bouteillei VB521301</name>
    <dbReference type="NCBI Taxonomy" id="1479485"/>
    <lineage>
        <taxon>Bacteria</taxon>
        <taxon>Bacillati</taxon>
        <taxon>Cyanobacteriota</taxon>
        <taxon>Cyanophyceae</taxon>
        <taxon>Nostocales</taxon>
        <taxon>Tolypothrichaceae</taxon>
        <taxon>Tolypothrix</taxon>
    </lineage>
</organism>
<evidence type="ECO:0008006" key="2">
    <source>
        <dbReference type="Google" id="ProtNLM"/>
    </source>
</evidence>
<comment type="caution">
    <text evidence="1">The sequence shown here is derived from an EMBL/GenBank/DDBJ whole genome shotgun (WGS) entry which is preliminary data.</text>
</comment>